<dbReference type="RefSeq" id="WP_386763625.1">
    <property type="nucleotide sequence ID" value="NZ_JBHSTI010000002.1"/>
</dbReference>
<dbReference type="InterPro" id="IPR011009">
    <property type="entry name" value="Kinase-like_dom_sf"/>
</dbReference>
<reference evidence="2" key="1">
    <citation type="journal article" date="2019" name="Int. J. Syst. Evol. Microbiol.">
        <title>The Global Catalogue of Microorganisms (GCM) 10K type strain sequencing project: providing services to taxonomists for standard genome sequencing and annotation.</title>
        <authorList>
            <consortium name="The Broad Institute Genomics Platform"/>
            <consortium name="The Broad Institute Genome Sequencing Center for Infectious Disease"/>
            <person name="Wu L."/>
            <person name="Ma J."/>
        </authorList>
    </citation>
    <scope>NUCLEOTIDE SEQUENCE [LARGE SCALE GENOMIC DNA]</scope>
    <source>
        <strain evidence="2">CGMCC 4.7317</strain>
    </source>
</reference>
<dbReference type="Gene3D" id="3.90.1200.10">
    <property type="match status" value="1"/>
</dbReference>
<evidence type="ECO:0008006" key="3">
    <source>
        <dbReference type="Google" id="ProtNLM"/>
    </source>
</evidence>
<proteinExistence type="predicted"/>
<dbReference type="SUPFAM" id="SSF56112">
    <property type="entry name" value="Protein kinase-like (PK-like)"/>
    <property type="match status" value="1"/>
</dbReference>
<evidence type="ECO:0000313" key="1">
    <source>
        <dbReference type="EMBL" id="MFC6236583.1"/>
    </source>
</evidence>
<sequence length="317" mass="34244">MPQAASAVRPTWDGLPAEVRHAIEECAGSSVRQAVSQGGGFTSGFASRLELEDGRRLFVKAATSEQHVFARPSYERESAVVRGLPAAVPAPRVLWTRDLGAWFVAAFEDVEGRHPLRPWDPSELSAVVDLCVLLADELTPVPEALPAPHPLTEWDDDFSFWRRRSSGDQAALAVPLAEGWAPLVGDLAAAEASWTVRCAGTTGLHFDLRDDNLLVRPDGSVVVCDWNHLTLGAAWLDLAALLVSVHGDGLDADTLWAASPLTDGVDEDALVAFLAAVAGFFVDVAAQEEVPGSPYLREHQAWWRDASLSWLDSRLQG</sequence>
<comment type="caution">
    <text evidence="1">The sequence shown here is derived from an EMBL/GenBank/DDBJ whole genome shotgun (WGS) entry which is preliminary data.</text>
</comment>
<dbReference type="EMBL" id="JBHSTI010000002">
    <property type="protein sequence ID" value="MFC6236583.1"/>
    <property type="molecule type" value="Genomic_DNA"/>
</dbReference>
<name>A0ABW1SW06_9ACTN</name>
<protein>
    <recommendedName>
        <fullName evidence="3">Aminoglycoside phosphotransferase domain-containing protein</fullName>
    </recommendedName>
</protein>
<keyword evidence="2" id="KW-1185">Reference proteome</keyword>
<organism evidence="1 2">
    <name type="scientific">Longivirga aurantiaca</name>
    <dbReference type="NCBI Taxonomy" id="1837743"/>
    <lineage>
        <taxon>Bacteria</taxon>
        <taxon>Bacillati</taxon>
        <taxon>Actinomycetota</taxon>
        <taxon>Actinomycetes</taxon>
        <taxon>Sporichthyales</taxon>
        <taxon>Sporichthyaceae</taxon>
        <taxon>Longivirga</taxon>
    </lineage>
</organism>
<evidence type="ECO:0000313" key="2">
    <source>
        <dbReference type="Proteomes" id="UP001596138"/>
    </source>
</evidence>
<dbReference type="Gene3D" id="3.30.200.20">
    <property type="entry name" value="Phosphorylase Kinase, domain 1"/>
    <property type="match status" value="1"/>
</dbReference>
<accession>A0ABW1SW06</accession>
<dbReference type="Proteomes" id="UP001596138">
    <property type="component" value="Unassembled WGS sequence"/>
</dbReference>
<gene>
    <name evidence="1" type="ORF">ACFQGU_01740</name>
</gene>